<protein>
    <submittedName>
        <fullName evidence="1">Uncharacterized protein</fullName>
    </submittedName>
</protein>
<dbReference type="EMBL" id="JAVDYC010000001">
    <property type="protein sequence ID" value="MDR7322157.1"/>
    <property type="molecule type" value="Genomic_DNA"/>
</dbReference>
<dbReference type="RefSeq" id="WP_310412098.1">
    <property type="nucleotide sequence ID" value="NZ_JAVDYC010000001.1"/>
</dbReference>
<dbReference type="Proteomes" id="UP001183629">
    <property type="component" value="Unassembled WGS sequence"/>
</dbReference>
<accession>A0AAE3ZNI5</accession>
<sequence>MDSRMWRACAEQYLIPHLPGEWKVTGDLLHTQSSEWIVCGLHPNRYPAASWFKVERLVQLLARPHKYRVGPFYETLPERNATGTLPLPENAEGARAVMSDILTAIHQDALPYFAHAGTLTGYKELIQDRSNSGPYDCNHYEALCYIHVIQGDVDAARKAASTILLGPEQYEKKYFAALTNRVRRIDKLAASDITAAQDLLRNWSADTWKEISKVGH</sequence>
<comment type="caution">
    <text evidence="1">The sequence shown here is derived from an EMBL/GenBank/DDBJ whole genome shotgun (WGS) entry which is preliminary data.</text>
</comment>
<reference evidence="1 2" key="1">
    <citation type="submission" date="2023-07" db="EMBL/GenBank/DDBJ databases">
        <title>Sequencing the genomes of 1000 actinobacteria strains.</title>
        <authorList>
            <person name="Klenk H.-P."/>
        </authorList>
    </citation>
    <scope>NUCLEOTIDE SEQUENCE [LARGE SCALE GENOMIC DNA]</scope>
    <source>
        <strain evidence="1 2">DSM 44711</strain>
    </source>
</reference>
<organism evidence="1 2">
    <name type="scientific">Catenuloplanes niger</name>
    <dbReference type="NCBI Taxonomy" id="587534"/>
    <lineage>
        <taxon>Bacteria</taxon>
        <taxon>Bacillati</taxon>
        <taxon>Actinomycetota</taxon>
        <taxon>Actinomycetes</taxon>
        <taxon>Micromonosporales</taxon>
        <taxon>Micromonosporaceae</taxon>
        <taxon>Catenuloplanes</taxon>
    </lineage>
</organism>
<gene>
    <name evidence="1" type="ORF">J2S44_002407</name>
</gene>
<evidence type="ECO:0000313" key="1">
    <source>
        <dbReference type="EMBL" id="MDR7322157.1"/>
    </source>
</evidence>
<proteinExistence type="predicted"/>
<keyword evidence="2" id="KW-1185">Reference proteome</keyword>
<name>A0AAE3ZNI5_9ACTN</name>
<evidence type="ECO:0000313" key="2">
    <source>
        <dbReference type="Proteomes" id="UP001183629"/>
    </source>
</evidence>
<dbReference type="AlphaFoldDB" id="A0AAE3ZNI5"/>